<evidence type="ECO:0000313" key="2">
    <source>
        <dbReference type="Proteomes" id="UP001234989"/>
    </source>
</evidence>
<reference evidence="1" key="1">
    <citation type="submission" date="2023-08" db="EMBL/GenBank/DDBJ databases">
        <title>A de novo genome assembly of Solanum verrucosum Schlechtendal, a Mexican diploid species geographically isolated from the other diploid A-genome species in potato relatives.</title>
        <authorList>
            <person name="Hosaka K."/>
        </authorList>
    </citation>
    <scope>NUCLEOTIDE SEQUENCE</scope>
    <source>
        <tissue evidence="1">Young leaves</tissue>
    </source>
</reference>
<protein>
    <submittedName>
        <fullName evidence="1">Uncharacterized protein</fullName>
    </submittedName>
</protein>
<dbReference type="AlphaFoldDB" id="A0AAF0QE45"/>
<dbReference type="Proteomes" id="UP001234989">
    <property type="component" value="Chromosome 3"/>
</dbReference>
<sequence>MEMMNGKFTFGGLDVVLSMDGGMGHDSYIAHSIAWGYLR</sequence>
<keyword evidence="2" id="KW-1185">Reference proteome</keyword>
<name>A0AAF0QE45_SOLVR</name>
<organism evidence="1 2">
    <name type="scientific">Solanum verrucosum</name>
    <dbReference type="NCBI Taxonomy" id="315347"/>
    <lineage>
        <taxon>Eukaryota</taxon>
        <taxon>Viridiplantae</taxon>
        <taxon>Streptophyta</taxon>
        <taxon>Embryophyta</taxon>
        <taxon>Tracheophyta</taxon>
        <taxon>Spermatophyta</taxon>
        <taxon>Magnoliopsida</taxon>
        <taxon>eudicotyledons</taxon>
        <taxon>Gunneridae</taxon>
        <taxon>Pentapetalae</taxon>
        <taxon>asterids</taxon>
        <taxon>lamiids</taxon>
        <taxon>Solanales</taxon>
        <taxon>Solanaceae</taxon>
        <taxon>Solanoideae</taxon>
        <taxon>Solaneae</taxon>
        <taxon>Solanum</taxon>
    </lineage>
</organism>
<gene>
    <name evidence="1" type="ORF">MTR67_012236</name>
</gene>
<evidence type="ECO:0000313" key="1">
    <source>
        <dbReference type="EMBL" id="WMV18851.1"/>
    </source>
</evidence>
<proteinExistence type="predicted"/>
<accession>A0AAF0QE45</accession>
<dbReference type="EMBL" id="CP133614">
    <property type="protein sequence ID" value="WMV18851.1"/>
    <property type="molecule type" value="Genomic_DNA"/>
</dbReference>